<evidence type="ECO:0000256" key="1">
    <source>
        <dbReference type="ARBA" id="ARBA00022723"/>
    </source>
</evidence>
<sequence>MKNPSPALEKGRLVNFSTEREANAYLRRAQQKKKPPISTTFLVSINQYIHKPEESIEEHFKIIEIKDKTKDPKTGKGILPHFYIAMRNICANASNDLLREVVTDTELCFLFNHFVSLLKYAISRENKGVIIDETCLHYAILLMGNALQALVPSNDFVQDFLKSLASAAKQAINTLPENSGVGYFLCHSLILCFAHHTKNKIKSVDKAIMMMHKTGMLEQVLRHIHLPWTTSLLNERQDCVKNTPRFFFITAASCSASLSSMFKAGSPTRDALVDILQGRIKPCAENEHMMEVLYALKKFIDMGLTSGNPDEKYTSMQRIACARCGKQDSTQKLLVCGSCKLFRYCSRECQVAHWKDHKQICKDYNSKAKTKNLEAIAQKFFAENQPLIVEKLRKIYDGGDLVLDLDFSNESSPDLPPAFRNPPEFEVFPADIFWNREEDKAPDHWFFMDLGGGRSPYSDAYVKYMREEIDCRTSEKRSDYFNLFTFLRFSDKPHIYASGILRDAMKANYNQLEEESYQQRRQEYIQKNLDQMQLNPSVNRHLKTLSSSEKEEYFKNSHKLLGNLFDACEDALSKKVIGHTI</sequence>
<gene>
    <name evidence="6" type="ORF">CTEN210_09649</name>
</gene>
<comment type="caution">
    <text evidence="6">The sequence shown here is derived from an EMBL/GenBank/DDBJ whole genome shotgun (WGS) entry which is preliminary data.</text>
</comment>
<evidence type="ECO:0000256" key="2">
    <source>
        <dbReference type="ARBA" id="ARBA00022771"/>
    </source>
</evidence>
<evidence type="ECO:0000313" key="6">
    <source>
        <dbReference type="EMBL" id="GFH53173.1"/>
    </source>
</evidence>
<keyword evidence="2 4" id="KW-0863">Zinc-finger</keyword>
<keyword evidence="3" id="KW-0862">Zinc</keyword>
<name>A0AAD3CWA1_9STRA</name>
<organism evidence="6 7">
    <name type="scientific">Chaetoceros tenuissimus</name>
    <dbReference type="NCBI Taxonomy" id="426638"/>
    <lineage>
        <taxon>Eukaryota</taxon>
        <taxon>Sar</taxon>
        <taxon>Stramenopiles</taxon>
        <taxon>Ochrophyta</taxon>
        <taxon>Bacillariophyta</taxon>
        <taxon>Coscinodiscophyceae</taxon>
        <taxon>Chaetocerotophycidae</taxon>
        <taxon>Chaetocerotales</taxon>
        <taxon>Chaetocerotaceae</taxon>
        <taxon>Chaetoceros</taxon>
    </lineage>
</organism>
<dbReference type="AlphaFoldDB" id="A0AAD3CWA1"/>
<proteinExistence type="predicted"/>
<dbReference type="PROSITE" id="PS50865">
    <property type="entry name" value="ZF_MYND_2"/>
    <property type="match status" value="1"/>
</dbReference>
<evidence type="ECO:0000256" key="4">
    <source>
        <dbReference type="PROSITE-ProRule" id="PRU00134"/>
    </source>
</evidence>
<evidence type="ECO:0000256" key="3">
    <source>
        <dbReference type="ARBA" id="ARBA00022833"/>
    </source>
</evidence>
<protein>
    <recommendedName>
        <fullName evidence="5">MYND-type domain-containing protein</fullName>
    </recommendedName>
</protein>
<dbReference type="Gene3D" id="6.10.140.2220">
    <property type="match status" value="1"/>
</dbReference>
<keyword evidence="1" id="KW-0479">Metal-binding</keyword>
<dbReference type="Pfam" id="PF01753">
    <property type="entry name" value="zf-MYND"/>
    <property type="match status" value="1"/>
</dbReference>
<dbReference type="Proteomes" id="UP001054902">
    <property type="component" value="Unassembled WGS sequence"/>
</dbReference>
<dbReference type="PROSITE" id="PS01360">
    <property type="entry name" value="ZF_MYND_1"/>
    <property type="match status" value="1"/>
</dbReference>
<accession>A0AAD3CWA1</accession>
<dbReference type="SUPFAM" id="SSF144232">
    <property type="entry name" value="HIT/MYND zinc finger-like"/>
    <property type="match status" value="1"/>
</dbReference>
<evidence type="ECO:0000313" key="7">
    <source>
        <dbReference type="Proteomes" id="UP001054902"/>
    </source>
</evidence>
<keyword evidence="7" id="KW-1185">Reference proteome</keyword>
<dbReference type="GO" id="GO:0008270">
    <property type="term" value="F:zinc ion binding"/>
    <property type="evidence" value="ECO:0007669"/>
    <property type="project" value="UniProtKB-KW"/>
</dbReference>
<feature type="domain" description="MYND-type" evidence="5">
    <location>
        <begin position="321"/>
        <end position="361"/>
    </location>
</feature>
<dbReference type="InterPro" id="IPR002893">
    <property type="entry name" value="Znf_MYND"/>
</dbReference>
<dbReference type="EMBL" id="BLLK01000046">
    <property type="protein sequence ID" value="GFH53173.1"/>
    <property type="molecule type" value="Genomic_DNA"/>
</dbReference>
<reference evidence="6 7" key="1">
    <citation type="journal article" date="2021" name="Sci. Rep.">
        <title>The genome of the diatom Chaetoceros tenuissimus carries an ancient integrated fragment of an extant virus.</title>
        <authorList>
            <person name="Hongo Y."/>
            <person name="Kimura K."/>
            <person name="Takaki Y."/>
            <person name="Yoshida Y."/>
            <person name="Baba S."/>
            <person name="Kobayashi G."/>
            <person name="Nagasaki K."/>
            <person name="Hano T."/>
            <person name="Tomaru Y."/>
        </authorList>
    </citation>
    <scope>NUCLEOTIDE SEQUENCE [LARGE SCALE GENOMIC DNA]</scope>
    <source>
        <strain evidence="6 7">NIES-3715</strain>
    </source>
</reference>
<evidence type="ECO:0000259" key="5">
    <source>
        <dbReference type="PROSITE" id="PS50865"/>
    </source>
</evidence>